<evidence type="ECO:0000256" key="7">
    <source>
        <dbReference type="SAM" id="SignalP"/>
    </source>
</evidence>
<reference evidence="9" key="1">
    <citation type="journal article" date="2013" name="Nature">
        <title>Pan genome of the phytoplankton Emiliania underpins its global distribution.</title>
        <authorList>
            <person name="Read B.A."/>
            <person name="Kegel J."/>
            <person name="Klute M.J."/>
            <person name="Kuo A."/>
            <person name="Lefebvre S.C."/>
            <person name="Maumus F."/>
            <person name="Mayer C."/>
            <person name="Miller J."/>
            <person name="Monier A."/>
            <person name="Salamov A."/>
            <person name="Young J."/>
            <person name="Aguilar M."/>
            <person name="Claverie J.M."/>
            <person name="Frickenhaus S."/>
            <person name="Gonzalez K."/>
            <person name="Herman E.K."/>
            <person name="Lin Y.C."/>
            <person name="Napier J."/>
            <person name="Ogata H."/>
            <person name="Sarno A.F."/>
            <person name="Shmutz J."/>
            <person name="Schroeder D."/>
            <person name="de Vargas C."/>
            <person name="Verret F."/>
            <person name="von Dassow P."/>
            <person name="Valentin K."/>
            <person name="Van de Peer Y."/>
            <person name="Wheeler G."/>
            <person name="Dacks J.B."/>
            <person name="Delwiche C.F."/>
            <person name="Dyhrman S.T."/>
            <person name="Glockner G."/>
            <person name="John U."/>
            <person name="Richards T."/>
            <person name="Worden A.Z."/>
            <person name="Zhang X."/>
            <person name="Grigoriev I.V."/>
            <person name="Allen A.E."/>
            <person name="Bidle K."/>
            <person name="Borodovsky M."/>
            <person name="Bowler C."/>
            <person name="Brownlee C."/>
            <person name="Cock J.M."/>
            <person name="Elias M."/>
            <person name="Gladyshev V.N."/>
            <person name="Groth M."/>
            <person name="Guda C."/>
            <person name="Hadaegh A."/>
            <person name="Iglesias-Rodriguez M.D."/>
            <person name="Jenkins J."/>
            <person name="Jones B.M."/>
            <person name="Lawson T."/>
            <person name="Leese F."/>
            <person name="Lindquist E."/>
            <person name="Lobanov A."/>
            <person name="Lomsadze A."/>
            <person name="Malik S.B."/>
            <person name="Marsh M.E."/>
            <person name="Mackinder L."/>
            <person name="Mock T."/>
            <person name="Mueller-Roeber B."/>
            <person name="Pagarete A."/>
            <person name="Parker M."/>
            <person name="Probert I."/>
            <person name="Quesneville H."/>
            <person name="Raines C."/>
            <person name="Rensing S.A."/>
            <person name="Riano-Pachon D.M."/>
            <person name="Richier S."/>
            <person name="Rokitta S."/>
            <person name="Shiraiwa Y."/>
            <person name="Soanes D.M."/>
            <person name="van der Giezen M."/>
            <person name="Wahlund T.M."/>
            <person name="Williams B."/>
            <person name="Wilson W."/>
            <person name="Wolfe G."/>
            <person name="Wurch L.L."/>
        </authorList>
    </citation>
    <scope>NUCLEOTIDE SEQUENCE</scope>
</reference>
<dbReference type="InterPro" id="IPR010651">
    <property type="entry name" value="Sugar_transport"/>
</dbReference>
<dbReference type="PANTHER" id="PTHR16119">
    <property type="entry name" value="TRANSMEMBRANE PROTEIN 144"/>
    <property type="match status" value="1"/>
</dbReference>
<feature type="transmembrane region" description="Helical" evidence="6">
    <location>
        <begin position="212"/>
        <end position="233"/>
    </location>
</feature>
<dbReference type="GeneID" id="17252604"/>
<dbReference type="STRING" id="2903.R1B9Y9"/>
<reference evidence="8" key="2">
    <citation type="submission" date="2024-10" db="UniProtKB">
        <authorList>
            <consortium name="EnsemblProtists"/>
        </authorList>
    </citation>
    <scope>IDENTIFICATION</scope>
</reference>
<feature type="transmembrane region" description="Helical" evidence="6">
    <location>
        <begin position="183"/>
        <end position="200"/>
    </location>
</feature>
<evidence type="ECO:0000313" key="9">
    <source>
        <dbReference type="Proteomes" id="UP000013827"/>
    </source>
</evidence>
<evidence type="ECO:0000256" key="5">
    <source>
        <dbReference type="ARBA" id="ARBA00023136"/>
    </source>
</evidence>
<evidence type="ECO:0000256" key="3">
    <source>
        <dbReference type="ARBA" id="ARBA00022692"/>
    </source>
</evidence>
<organism evidence="8 9">
    <name type="scientific">Emiliania huxleyi (strain CCMP1516)</name>
    <dbReference type="NCBI Taxonomy" id="280463"/>
    <lineage>
        <taxon>Eukaryota</taxon>
        <taxon>Haptista</taxon>
        <taxon>Haptophyta</taxon>
        <taxon>Prymnesiophyceae</taxon>
        <taxon>Isochrysidales</taxon>
        <taxon>Noelaerhabdaceae</taxon>
        <taxon>Emiliania</taxon>
    </lineage>
</organism>
<keyword evidence="3 6" id="KW-0812">Transmembrane</keyword>
<dbReference type="GO" id="GO:0015144">
    <property type="term" value="F:carbohydrate transmembrane transporter activity"/>
    <property type="evidence" value="ECO:0007669"/>
    <property type="project" value="InterPro"/>
</dbReference>
<dbReference type="KEGG" id="ehx:EMIHUDRAFT_121297"/>
<dbReference type="AlphaFoldDB" id="A0A0D3I5B8"/>
<dbReference type="PANTHER" id="PTHR16119:SF17">
    <property type="entry name" value="TRANSMEMBRANE PROTEIN 144"/>
    <property type="match status" value="1"/>
</dbReference>
<evidence type="ECO:0000256" key="4">
    <source>
        <dbReference type="ARBA" id="ARBA00022989"/>
    </source>
</evidence>
<dbReference type="RefSeq" id="XP_005758882.1">
    <property type="nucleotide sequence ID" value="XM_005758825.1"/>
</dbReference>
<proteinExistence type="inferred from homology"/>
<accession>A0A0D3I5B8</accession>
<evidence type="ECO:0000256" key="6">
    <source>
        <dbReference type="SAM" id="Phobius"/>
    </source>
</evidence>
<feature type="transmembrane region" description="Helical" evidence="6">
    <location>
        <begin position="312"/>
        <end position="331"/>
    </location>
</feature>
<keyword evidence="7" id="KW-0732">Signal</keyword>
<dbReference type="Pfam" id="PF07857">
    <property type="entry name" value="TMEM144"/>
    <property type="match status" value="1"/>
</dbReference>
<evidence type="ECO:0008006" key="10">
    <source>
        <dbReference type="Google" id="ProtNLM"/>
    </source>
</evidence>
<dbReference type="HOGENOM" id="CLU_062943_0_0_1"/>
<dbReference type="Proteomes" id="UP000013827">
    <property type="component" value="Unassembled WGS sequence"/>
</dbReference>
<dbReference type="GO" id="GO:0016020">
    <property type="term" value="C:membrane"/>
    <property type="evidence" value="ECO:0007669"/>
    <property type="project" value="UniProtKB-SubCell"/>
</dbReference>
<feature type="transmembrane region" description="Helical" evidence="6">
    <location>
        <begin position="253"/>
        <end position="273"/>
    </location>
</feature>
<protein>
    <recommendedName>
        <fullName evidence="10">EamA domain-containing protein</fullName>
    </recommendedName>
</protein>
<feature type="signal peptide" evidence="7">
    <location>
        <begin position="1"/>
        <end position="21"/>
    </location>
</feature>
<keyword evidence="5 6" id="KW-0472">Membrane</keyword>
<evidence type="ECO:0000256" key="2">
    <source>
        <dbReference type="ARBA" id="ARBA00005731"/>
    </source>
</evidence>
<dbReference type="EnsemblProtists" id="EOD06453">
    <property type="protein sequence ID" value="EOD06453"/>
    <property type="gene ID" value="EMIHUDRAFT_121297"/>
</dbReference>
<evidence type="ECO:0000313" key="8">
    <source>
        <dbReference type="EnsemblProtists" id="EOD06453"/>
    </source>
</evidence>
<feature type="chain" id="PRO_5044265008" description="EamA domain-containing protein" evidence="7">
    <location>
        <begin position="22"/>
        <end position="334"/>
    </location>
</feature>
<evidence type="ECO:0000256" key="1">
    <source>
        <dbReference type="ARBA" id="ARBA00004141"/>
    </source>
</evidence>
<dbReference type="SUPFAM" id="SSF103481">
    <property type="entry name" value="Multidrug resistance efflux transporter EmrE"/>
    <property type="match status" value="1"/>
</dbReference>
<feature type="transmembrane region" description="Helical" evidence="6">
    <location>
        <begin position="81"/>
        <end position="103"/>
    </location>
</feature>
<dbReference type="InterPro" id="IPR037185">
    <property type="entry name" value="EmrE-like"/>
</dbReference>
<feature type="transmembrane region" description="Helical" evidence="6">
    <location>
        <begin position="55"/>
        <end position="75"/>
    </location>
</feature>
<keyword evidence="9" id="KW-1185">Reference proteome</keyword>
<comment type="subcellular location">
    <subcellularLocation>
        <location evidence="1">Membrane</location>
        <topology evidence="1">Multi-pass membrane protein</topology>
    </subcellularLocation>
</comment>
<comment type="similarity">
    <text evidence="2">Belongs to the TMEM144 family.</text>
</comment>
<feature type="transmembrane region" description="Helical" evidence="6">
    <location>
        <begin position="279"/>
        <end position="300"/>
    </location>
</feature>
<dbReference type="InterPro" id="IPR012435">
    <property type="entry name" value="TMEM144"/>
</dbReference>
<keyword evidence="4 6" id="KW-1133">Transmembrane helix</keyword>
<sequence>MAAFTTSCCFLLGLGLWLSEGCPDMSEALWRGAASAICWAPATVAYVYAVNAIGITVTQTCVAGLLVAVNVLWGACMFSEQLEGTCIMGLALTTCGILAGINAKKFSERQMNRIAGQHSHLDLSQPVQAASSTAPTDQEQLVEKGALRSHELVVSNGGGAHAGGGQQQPAAAHPVPAPSEWRVGMAAVCFNGIWGGSIMVPTHGMSRAPADYASYSLAFGSTALLVIAVLWCINWRSVPLYVAQCRVVWRRGLASGCLWAVGNVCSAVAVNGWGDMAGLGLALGYSAVQCNLVVSSTWGVCLFREVQGAMSIGIWAVGAVLVLAGIIMIASSHR</sequence>
<name>A0A0D3I5B8_EMIH1</name>
<dbReference type="PaxDb" id="2903-EOD06453"/>